<dbReference type="Pfam" id="PF05050">
    <property type="entry name" value="Methyltransf_21"/>
    <property type="match status" value="1"/>
</dbReference>
<dbReference type="PANTHER" id="PTHR34203:SF15">
    <property type="entry name" value="SLL1173 PROTEIN"/>
    <property type="match status" value="1"/>
</dbReference>
<reference evidence="2 3" key="1">
    <citation type="submission" date="2016-11" db="EMBL/GenBank/DDBJ databases">
        <authorList>
            <person name="Jaros S."/>
            <person name="Januszkiewicz K."/>
            <person name="Wedrychowicz H."/>
        </authorList>
    </citation>
    <scope>NUCLEOTIDE SEQUENCE [LARGE SCALE GENOMIC DNA]</scope>
    <source>
        <strain evidence="2 3">NF2</strain>
    </source>
</reference>
<evidence type="ECO:0000313" key="3">
    <source>
        <dbReference type="Proteomes" id="UP000197781"/>
    </source>
</evidence>
<dbReference type="AlphaFoldDB" id="A0A220MCW2"/>
<organism evidence="2 3">
    <name type="scientific">Brevibacillus formosus</name>
    <dbReference type="NCBI Taxonomy" id="54913"/>
    <lineage>
        <taxon>Bacteria</taxon>
        <taxon>Bacillati</taxon>
        <taxon>Bacillota</taxon>
        <taxon>Bacilli</taxon>
        <taxon>Bacillales</taxon>
        <taxon>Paenibacillaceae</taxon>
        <taxon>Brevibacillus</taxon>
    </lineage>
</organism>
<feature type="domain" description="Methyltransferase FkbM" evidence="1">
    <location>
        <begin position="23"/>
        <end position="185"/>
    </location>
</feature>
<proteinExistence type="predicted"/>
<dbReference type="InterPro" id="IPR006342">
    <property type="entry name" value="FkbM_mtfrase"/>
</dbReference>
<sequence length="197" mass="22417">MGGLNENSEEVFSPIGYGDITIDCGANYGVISQKMADKGALVFAFEPNPFVFEELKKRVGSYPNVVCINKAVWHKNDKLRLHLHDLYHTDPAGSAYASSLLNNHPVTNPGKYVEVEVIDLTQFIQMLNRPIKLIKIDIEGAEFELLEKIVEQNLHLQIEKIVVENHEWLIEGLKAKADHFRGVMQEKQIHNIDLNWI</sequence>
<keyword evidence="2" id="KW-0489">Methyltransferase</keyword>
<dbReference type="InterPro" id="IPR052514">
    <property type="entry name" value="SAM-dependent_MTase"/>
</dbReference>
<keyword evidence="2" id="KW-0808">Transferase</keyword>
<gene>
    <name evidence="2" type="ORF">BP422_03915</name>
</gene>
<evidence type="ECO:0000313" key="2">
    <source>
        <dbReference type="EMBL" id="ASJ52773.1"/>
    </source>
</evidence>
<dbReference type="SUPFAM" id="SSF53335">
    <property type="entry name" value="S-adenosyl-L-methionine-dependent methyltransferases"/>
    <property type="match status" value="1"/>
</dbReference>
<dbReference type="InterPro" id="IPR029063">
    <property type="entry name" value="SAM-dependent_MTases_sf"/>
</dbReference>
<dbReference type="RefSeq" id="WP_088906656.1">
    <property type="nucleotide sequence ID" value="NZ_CP018145.1"/>
</dbReference>
<dbReference type="GO" id="GO:0032259">
    <property type="term" value="P:methylation"/>
    <property type="evidence" value="ECO:0007669"/>
    <property type="project" value="UniProtKB-KW"/>
</dbReference>
<protein>
    <submittedName>
        <fullName evidence="2">Methyltransferase</fullName>
    </submittedName>
</protein>
<accession>A0A220MCW2</accession>
<dbReference type="GO" id="GO:0008168">
    <property type="term" value="F:methyltransferase activity"/>
    <property type="evidence" value="ECO:0007669"/>
    <property type="project" value="UniProtKB-KW"/>
</dbReference>
<dbReference type="NCBIfam" id="TIGR01444">
    <property type="entry name" value="fkbM_fam"/>
    <property type="match status" value="1"/>
</dbReference>
<dbReference type="Proteomes" id="UP000197781">
    <property type="component" value="Chromosome"/>
</dbReference>
<dbReference type="EMBL" id="CP018145">
    <property type="protein sequence ID" value="ASJ52773.1"/>
    <property type="molecule type" value="Genomic_DNA"/>
</dbReference>
<dbReference type="KEGG" id="bfm:BP422_03915"/>
<dbReference type="PANTHER" id="PTHR34203">
    <property type="entry name" value="METHYLTRANSFERASE, FKBM FAMILY PROTEIN"/>
    <property type="match status" value="1"/>
</dbReference>
<evidence type="ECO:0000259" key="1">
    <source>
        <dbReference type="Pfam" id="PF05050"/>
    </source>
</evidence>
<dbReference type="Gene3D" id="3.40.50.150">
    <property type="entry name" value="Vaccinia Virus protein VP39"/>
    <property type="match status" value="1"/>
</dbReference>
<name>A0A220MCW2_9BACL</name>